<feature type="repeat" description="ANK" evidence="7">
    <location>
        <begin position="395"/>
        <end position="427"/>
    </location>
</feature>
<reference evidence="10" key="1">
    <citation type="submission" date="2015-04" db="UniProtKB">
        <authorList>
            <consortium name="EnsemblPlants"/>
        </authorList>
    </citation>
    <scope>IDENTIFICATION</scope>
</reference>
<dbReference type="SUPFAM" id="SSF48403">
    <property type="entry name" value="Ankyrin repeat"/>
    <property type="match status" value="1"/>
</dbReference>
<dbReference type="PANTHER" id="PTHR24186:SF41">
    <property type="entry name" value="PGG DOMAIN-CONTAINING PROTEIN"/>
    <property type="match status" value="1"/>
</dbReference>
<feature type="transmembrane region" description="Helical" evidence="8">
    <location>
        <begin position="625"/>
        <end position="647"/>
    </location>
</feature>
<keyword evidence="6 8" id="KW-0472">Membrane</keyword>
<dbReference type="PROSITE" id="PS50297">
    <property type="entry name" value="ANK_REP_REGION"/>
    <property type="match status" value="3"/>
</dbReference>
<dbReference type="InterPro" id="IPR002110">
    <property type="entry name" value="Ankyrin_rpt"/>
</dbReference>
<dbReference type="Gene3D" id="1.25.40.20">
    <property type="entry name" value="Ankyrin repeat-containing domain"/>
    <property type="match status" value="2"/>
</dbReference>
<keyword evidence="11" id="KW-1185">Reference proteome</keyword>
<evidence type="ECO:0000313" key="10">
    <source>
        <dbReference type="EnsemblPlants" id="OPUNC09G05510.1"/>
    </source>
</evidence>
<evidence type="ECO:0000313" key="11">
    <source>
        <dbReference type="Proteomes" id="UP000026962"/>
    </source>
</evidence>
<dbReference type="GO" id="GO:0005886">
    <property type="term" value="C:plasma membrane"/>
    <property type="evidence" value="ECO:0007669"/>
    <property type="project" value="TreeGrafter"/>
</dbReference>
<comment type="subcellular location">
    <subcellularLocation>
        <location evidence="1">Membrane</location>
        <topology evidence="1">Multi-pass membrane protein</topology>
    </subcellularLocation>
</comment>
<evidence type="ECO:0000256" key="7">
    <source>
        <dbReference type="PROSITE-ProRule" id="PRU00023"/>
    </source>
</evidence>
<dbReference type="Pfam" id="PF00023">
    <property type="entry name" value="Ank"/>
    <property type="match status" value="1"/>
</dbReference>
<feature type="transmembrane region" description="Helical" evidence="8">
    <location>
        <begin position="590"/>
        <end position="613"/>
    </location>
</feature>
<feature type="transmembrane region" description="Helical" evidence="8">
    <location>
        <begin position="517"/>
        <end position="537"/>
    </location>
</feature>
<dbReference type="HOGENOM" id="CLU_000134_36_3_1"/>
<accession>A0A0E0M022</accession>
<dbReference type="EnsemblPlants" id="OPUNC09G05510.1">
    <property type="protein sequence ID" value="OPUNC09G05510.1"/>
    <property type="gene ID" value="OPUNC09G05510"/>
</dbReference>
<keyword evidence="3" id="KW-0677">Repeat</keyword>
<dbReference type="PANTHER" id="PTHR24186">
    <property type="entry name" value="PROTEIN PHOSPHATASE 1 REGULATORY SUBUNIT"/>
    <property type="match status" value="1"/>
</dbReference>
<feature type="repeat" description="ANK" evidence="7">
    <location>
        <begin position="361"/>
        <end position="383"/>
    </location>
</feature>
<organism evidence="10">
    <name type="scientific">Oryza punctata</name>
    <name type="common">Red rice</name>
    <dbReference type="NCBI Taxonomy" id="4537"/>
    <lineage>
        <taxon>Eukaryota</taxon>
        <taxon>Viridiplantae</taxon>
        <taxon>Streptophyta</taxon>
        <taxon>Embryophyta</taxon>
        <taxon>Tracheophyta</taxon>
        <taxon>Spermatophyta</taxon>
        <taxon>Magnoliopsida</taxon>
        <taxon>Liliopsida</taxon>
        <taxon>Poales</taxon>
        <taxon>Poaceae</taxon>
        <taxon>BOP clade</taxon>
        <taxon>Oryzoideae</taxon>
        <taxon>Oryzeae</taxon>
        <taxon>Oryzinae</taxon>
        <taxon>Oryza</taxon>
    </lineage>
</organism>
<feature type="domain" description="PGG" evidence="9">
    <location>
        <begin position="512"/>
        <end position="615"/>
    </location>
</feature>
<evidence type="ECO:0000256" key="5">
    <source>
        <dbReference type="ARBA" id="ARBA00023043"/>
    </source>
</evidence>
<feature type="repeat" description="ANK" evidence="7">
    <location>
        <begin position="206"/>
        <end position="227"/>
    </location>
</feature>
<evidence type="ECO:0000259" key="9">
    <source>
        <dbReference type="Pfam" id="PF13962"/>
    </source>
</evidence>
<sequence length="710" mass="76725">MDHGADQFAERIEQALKDAAELGDADLQAALRRAKELPHDTAFQLPLLPPRAQPPVHAGAAATQPDQQNADRRLMCPELYRAAFSGSADKLQELLVSPSGTAAVADQQGRRHDGQCVLDETTAGLNTVLHIAAGQGKIGLVRKLCDGDDTATAAVAALLPKETTRLETALHHAARAGRRDMVSLLLRLAQTHGSGAPGLLVTKNSAGDTALHVAARHGRVAVVKALMVAAPALSCGVNNAGMSPLYLAVVGRSLGAVKAIIQWKHASSSGPKKQNALHAAVLQSVEFREAKLFPRKCCTSDNFQSYIELTRDLLSWNPNLAKERDESESTPLHYAASDGVREIVNVFFQSMPSAMYIPDKDGLTPLHVAAKMGHLDVIQDMLKACPDSAELVDKEGRNILHLAVERGHESVVTYILGNPSLAELVNEQDKKGDTPLHYAVRAGNPRLAILESEHIKLNIVNNEGQTPFDLSSNTTGFLHMIGFVLRLSANGARFGAQRQDCIAQRSSKKVKEWNEKTSKNLGIVAVLIATIALTAMFNVPGGYNSDGVANLRATTAYNAFLVLDTVAMASSVIATMLLTYGRGAGRSSTAWICMSLIFLWMALMSMILAFMAAVVSGLDSTTTKYILWSIFVLPFAFLVALSFVWAVPAPTFTTLLLLPRAFAGEDSGWTRRRVGRRFPSVGIYLLVLYLFWFLNAVAFFLTVYVVVNTT</sequence>
<dbReference type="AlphaFoldDB" id="A0A0E0M022"/>
<dbReference type="Pfam" id="PF12796">
    <property type="entry name" value="Ank_2"/>
    <property type="match status" value="2"/>
</dbReference>
<evidence type="ECO:0000256" key="2">
    <source>
        <dbReference type="ARBA" id="ARBA00022692"/>
    </source>
</evidence>
<proteinExistence type="predicted"/>
<dbReference type="OMA" id="SSTAWIC"/>
<dbReference type="PROSITE" id="PS50088">
    <property type="entry name" value="ANK_REPEAT"/>
    <property type="match status" value="3"/>
</dbReference>
<reference evidence="10" key="2">
    <citation type="submission" date="2018-05" db="EMBL/GenBank/DDBJ databases">
        <title>OpunRS2 (Oryza punctata Reference Sequence Version 2).</title>
        <authorList>
            <person name="Zhang J."/>
            <person name="Kudrna D."/>
            <person name="Lee S."/>
            <person name="Talag J."/>
            <person name="Welchert J."/>
            <person name="Wing R.A."/>
        </authorList>
    </citation>
    <scope>NUCLEOTIDE SEQUENCE [LARGE SCALE GENOMIC DNA]</scope>
</reference>
<feature type="transmembrane region" description="Helical" evidence="8">
    <location>
        <begin position="557"/>
        <end position="578"/>
    </location>
</feature>
<keyword evidence="5 7" id="KW-0040">ANK repeat</keyword>
<evidence type="ECO:0000256" key="3">
    <source>
        <dbReference type="ARBA" id="ARBA00022737"/>
    </source>
</evidence>
<evidence type="ECO:0000256" key="1">
    <source>
        <dbReference type="ARBA" id="ARBA00004141"/>
    </source>
</evidence>
<dbReference type="eggNOG" id="KOG0504">
    <property type="taxonomic scope" value="Eukaryota"/>
</dbReference>
<dbReference type="InterPro" id="IPR036770">
    <property type="entry name" value="Ankyrin_rpt-contain_sf"/>
</dbReference>
<evidence type="ECO:0000256" key="8">
    <source>
        <dbReference type="SAM" id="Phobius"/>
    </source>
</evidence>
<dbReference type="InterPro" id="IPR026961">
    <property type="entry name" value="PGG_dom"/>
</dbReference>
<dbReference type="STRING" id="4537.A0A0E0M022"/>
<dbReference type="Pfam" id="PF13962">
    <property type="entry name" value="PGG"/>
    <property type="match status" value="1"/>
</dbReference>
<dbReference type="Gramene" id="OPUNC09G05510.1">
    <property type="protein sequence ID" value="OPUNC09G05510.1"/>
    <property type="gene ID" value="OPUNC09G05510"/>
</dbReference>
<evidence type="ECO:0000256" key="4">
    <source>
        <dbReference type="ARBA" id="ARBA00022989"/>
    </source>
</evidence>
<keyword evidence="4 8" id="KW-1133">Transmembrane helix</keyword>
<dbReference type="Proteomes" id="UP000026962">
    <property type="component" value="Chromosome 9"/>
</dbReference>
<evidence type="ECO:0000256" key="6">
    <source>
        <dbReference type="ARBA" id="ARBA00023136"/>
    </source>
</evidence>
<name>A0A0E0M022_ORYPU</name>
<feature type="transmembrane region" description="Helical" evidence="8">
    <location>
        <begin position="681"/>
        <end position="707"/>
    </location>
</feature>
<protein>
    <recommendedName>
        <fullName evidence="9">PGG domain-containing protein</fullName>
    </recommendedName>
</protein>
<keyword evidence="2 8" id="KW-0812">Transmembrane</keyword>
<dbReference type="SMART" id="SM00248">
    <property type="entry name" value="ANK"/>
    <property type="match status" value="7"/>
</dbReference>